<reference evidence="7" key="2">
    <citation type="submission" date="2020-09" db="EMBL/GenBank/DDBJ databases">
        <authorList>
            <person name="Sun Q."/>
            <person name="Zhou Y."/>
        </authorList>
    </citation>
    <scope>NUCLEOTIDE SEQUENCE</scope>
    <source>
        <strain evidence="7">CGMCC 4.7312</strain>
    </source>
</reference>
<evidence type="ECO:0000259" key="6">
    <source>
        <dbReference type="PROSITE" id="PS51078"/>
    </source>
</evidence>
<evidence type="ECO:0000256" key="2">
    <source>
        <dbReference type="ARBA" id="ARBA00023125"/>
    </source>
</evidence>
<dbReference type="PROSITE" id="PS51078">
    <property type="entry name" value="ICLR_ED"/>
    <property type="match status" value="1"/>
</dbReference>
<dbReference type="Gene3D" id="1.10.10.10">
    <property type="entry name" value="Winged helix-like DNA-binding domain superfamily/Winged helix DNA-binding domain"/>
    <property type="match status" value="1"/>
</dbReference>
<dbReference type="PROSITE" id="PS51077">
    <property type="entry name" value="HTH_ICLR"/>
    <property type="match status" value="1"/>
</dbReference>
<accession>A0A917U5V1</accession>
<dbReference type="SUPFAM" id="SSF55781">
    <property type="entry name" value="GAF domain-like"/>
    <property type="match status" value="1"/>
</dbReference>
<dbReference type="InterPro" id="IPR036390">
    <property type="entry name" value="WH_DNA-bd_sf"/>
</dbReference>
<dbReference type="InterPro" id="IPR005471">
    <property type="entry name" value="Tscrpt_reg_IclR_N"/>
</dbReference>
<dbReference type="Gene3D" id="3.30.450.40">
    <property type="match status" value="1"/>
</dbReference>
<dbReference type="InterPro" id="IPR050707">
    <property type="entry name" value="HTH_MetabolicPath_Reg"/>
</dbReference>
<dbReference type="GO" id="GO:0003700">
    <property type="term" value="F:DNA-binding transcription factor activity"/>
    <property type="evidence" value="ECO:0007669"/>
    <property type="project" value="TreeGrafter"/>
</dbReference>
<evidence type="ECO:0000256" key="1">
    <source>
        <dbReference type="ARBA" id="ARBA00023015"/>
    </source>
</evidence>
<name>A0A917U5V1_9ACTN</name>
<reference evidence="7" key="1">
    <citation type="journal article" date="2014" name="Int. J. Syst. Evol. Microbiol.">
        <title>Complete genome sequence of Corynebacterium casei LMG S-19264T (=DSM 44701T), isolated from a smear-ripened cheese.</title>
        <authorList>
            <consortium name="US DOE Joint Genome Institute (JGI-PGF)"/>
            <person name="Walter F."/>
            <person name="Albersmeier A."/>
            <person name="Kalinowski J."/>
            <person name="Ruckert C."/>
        </authorList>
    </citation>
    <scope>NUCLEOTIDE SEQUENCE</scope>
    <source>
        <strain evidence="7">CGMCC 4.7312</strain>
    </source>
</reference>
<dbReference type="Pfam" id="PF09339">
    <property type="entry name" value="HTH_IclR"/>
    <property type="match status" value="1"/>
</dbReference>
<feature type="domain" description="IclR-ED" evidence="6">
    <location>
        <begin position="144"/>
        <end position="324"/>
    </location>
</feature>
<evidence type="ECO:0008006" key="9">
    <source>
        <dbReference type="Google" id="ProtNLM"/>
    </source>
</evidence>
<dbReference type="RefSeq" id="WP_229706367.1">
    <property type="nucleotide sequence ID" value="NZ_BMNB01000025.1"/>
</dbReference>
<evidence type="ECO:0000259" key="5">
    <source>
        <dbReference type="PROSITE" id="PS51077"/>
    </source>
</evidence>
<dbReference type="SMART" id="SM00346">
    <property type="entry name" value="HTH_ICLR"/>
    <property type="match status" value="1"/>
</dbReference>
<dbReference type="Pfam" id="PF01614">
    <property type="entry name" value="IclR_C"/>
    <property type="match status" value="1"/>
</dbReference>
<comment type="caution">
    <text evidence="7">The sequence shown here is derived from an EMBL/GenBank/DDBJ whole genome shotgun (WGS) entry which is preliminary data.</text>
</comment>
<feature type="domain" description="HTH iclR-type" evidence="5">
    <location>
        <begin position="83"/>
        <end position="150"/>
    </location>
</feature>
<proteinExistence type="predicted"/>
<sequence length="345" mass="37005">MLPGLRRQVNKALPRPGTLTTVRCVRHYKTAPLPVVLTDVDQTCHPSRTTIRRGGLVTIAVEAPSRVRELPRAVGPKGEQQGTASVLKALHLLDVFVGNRGAMGVSEIARRAGVPVSTAYRLLAYLVEGGFVTKEGTLYRPGDKLFEFGTQVVNSRLQSLREQAAPYLGELYATFGMTARLAVLDGPEIVIVDKIVGLRTLPALTAVGGRLPATCTALGKAMLAFQPEAVLKEVLQGPLPRRTRYSVVVPGLLHRQLIETRSTRLAYDREESVLGHVCVATPIRRDGLAVAAISLSGPPRRVDPRHLGPALVRAAGQIERAFAAERAEDDGSGIAPSGKRPLPAA</sequence>
<organism evidence="7 8">
    <name type="scientific">Micromonospora sonchi</name>
    <dbReference type="NCBI Taxonomy" id="1763543"/>
    <lineage>
        <taxon>Bacteria</taxon>
        <taxon>Bacillati</taxon>
        <taxon>Actinomycetota</taxon>
        <taxon>Actinomycetes</taxon>
        <taxon>Micromonosporales</taxon>
        <taxon>Micromonosporaceae</taxon>
        <taxon>Micromonospora</taxon>
    </lineage>
</organism>
<keyword evidence="8" id="KW-1185">Reference proteome</keyword>
<dbReference type="GO" id="GO:0003677">
    <property type="term" value="F:DNA binding"/>
    <property type="evidence" value="ECO:0007669"/>
    <property type="project" value="UniProtKB-KW"/>
</dbReference>
<dbReference type="InterPro" id="IPR014757">
    <property type="entry name" value="Tscrpt_reg_IclR_C"/>
</dbReference>
<keyword evidence="1" id="KW-0805">Transcription regulation</keyword>
<dbReference type="GO" id="GO:0045892">
    <property type="term" value="P:negative regulation of DNA-templated transcription"/>
    <property type="evidence" value="ECO:0007669"/>
    <property type="project" value="TreeGrafter"/>
</dbReference>
<gene>
    <name evidence="7" type="ORF">GCM10011608_46120</name>
</gene>
<evidence type="ECO:0000256" key="3">
    <source>
        <dbReference type="ARBA" id="ARBA00023163"/>
    </source>
</evidence>
<feature type="region of interest" description="Disordered" evidence="4">
    <location>
        <begin position="325"/>
        <end position="345"/>
    </location>
</feature>
<evidence type="ECO:0000256" key="4">
    <source>
        <dbReference type="SAM" id="MobiDB-lite"/>
    </source>
</evidence>
<dbReference type="AlphaFoldDB" id="A0A917U5V1"/>
<evidence type="ECO:0000313" key="8">
    <source>
        <dbReference type="Proteomes" id="UP000608890"/>
    </source>
</evidence>
<dbReference type="InterPro" id="IPR036388">
    <property type="entry name" value="WH-like_DNA-bd_sf"/>
</dbReference>
<evidence type="ECO:0000313" key="7">
    <source>
        <dbReference type="EMBL" id="GGM56051.1"/>
    </source>
</evidence>
<dbReference type="PANTHER" id="PTHR30136">
    <property type="entry name" value="HELIX-TURN-HELIX TRANSCRIPTIONAL REGULATOR, ICLR FAMILY"/>
    <property type="match status" value="1"/>
</dbReference>
<dbReference type="EMBL" id="BMNB01000025">
    <property type="protein sequence ID" value="GGM56051.1"/>
    <property type="molecule type" value="Genomic_DNA"/>
</dbReference>
<dbReference type="Proteomes" id="UP000608890">
    <property type="component" value="Unassembled WGS sequence"/>
</dbReference>
<dbReference type="PANTHER" id="PTHR30136:SF35">
    <property type="entry name" value="HTH-TYPE TRANSCRIPTIONAL REGULATOR RV1719"/>
    <property type="match status" value="1"/>
</dbReference>
<protein>
    <recommendedName>
        <fullName evidence="9">IclR family transcriptional regulator</fullName>
    </recommendedName>
</protein>
<keyword evidence="3" id="KW-0804">Transcription</keyword>
<dbReference type="SUPFAM" id="SSF46785">
    <property type="entry name" value="Winged helix' DNA-binding domain"/>
    <property type="match status" value="1"/>
</dbReference>
<keyword evidence="2" id="KW-0238">DNA-binding</keyword>
<dbReference type="InterPro" id="IPR029016">
    <property type="entry name" value="GAF-like_dom_sf"/>
</dbReference>